<protein>
    <submittedName>
        <fullName evidence="2">Uncharacterized protein</fullName>
    </submittedName>
</protein>
<accession>A0A0A9A0Q9</accession>
<feature type="region of interest" description="Disordered" evidence="1">
    <location>
        <begin position="178"/>
        <end position="229"/>
    </location>
</feature>
<feature type="region of interest" description="Disordered" evidence="1">
    <location>
        <begin position="139"/>
        <end position="166"/>
    </location>
</feature>
<reference evidence="2" key="2">
    <citation type="journal article" date="2015" name="Data Brief">
        <title>Shoot transcriptome of the giant reed, Arundo donax.</title>
        <authorList>
            <person name="Barrero R.A."/>
            <person name="Guerrero F.D."/>
            <person name="Moolhuijzen P."/>
            <person name="Goolsby J.A."/>
            <person name="Tidwell J."/>
            <person name="Bellgard S.E."/>
            <person name="Bellgard M.I."/>
        </authorList>
    </citation>
    <scope>NUCLEOTIDE SEQUENCE</scope>
    <source>
        <tissue evidence="2">Shoot tissue taken approximately 20 cm above the soil surface</tissue>
    </source>
</reference>
<evidence type="ECO:0000256" key="1">
    <source>
        <dbReference type="SAM" id="MobiDB-lite"/>
    </source>
</evidence>
<name>A0A0A9A0Q9_ARUDO</name>
<evidence type="ECO:0000313" key="2">
    <source>
        <dbReference type="EMBL" id="JAD43553.1"/>
    </source>
</evidence>
<reference evidence="2" key="1">
    <citation type="submission" date="2014-09" db="EMBL/GenBank/DDBJ databases">
        <authorList>
            <person name="Magalhaes I.L.F."/>
            <person name="Oliveira U."/>
            <person name="Santos F.R."/>
            <person name="Vidigal T.H.D.A."/>
            <person name="Brescovit A.D."/>
            <person name="Santos A.J."/>
        </authorList>
    </citation>
    <scope>NUCLEOTIDE SEQUENCE</scope>
    <source>
        <tissue evidence="2">Shoot tissue taken approximately 20 cm above the soil surface</tissue>
    </source>
</reference>
<dbReference type="EMBL" id="GBRH01254342">
    <property type="protein sequence ID" value="JAD43553.1"/>
    <property type="molecule type" value="Transcribed_RNA"/>
</dbReference>
<dbReference type="AlphaFoldDB" id="A0A0A9A0Q9"/>
<proteinExistence type="predicted"/>
<sequence>MEMETEELTVGSAGPQAVRRRVELVDEREGVAGGLRHGHHPPPHGVLVVLAAGAIVGLGEGVEAGGGVGERGAGPDLHVAQAPREPRLPRAPHPLHLRHRLTQPLLRVAHQLRAVLNRAPRGGGAGASAAQVGGAVRRAVGAHDERGPRQAPRAAAHGGRTGEQGALADARVARGAAGAVHEVGRDARAHSRGGHGLGIPRRRGGQEEEAGEQQKVVTPPHLAFALESS</sequence>
<organism evidence="2">
    <name type="scientific">Arundo donax</name>
    <name type="common">Giant reed</name>
    <name type="synonym">Donax arundinaceus</name>
    <dbReference type="NCBI Taxonomy" id="35708"/>
    <lineage>
        <taxon>Eukaryota</taxon>
        <taxon>Viridiplantae</taxon>
        <taxon>Streptophyta</taxon>
        <taxon>Embryophyta</taxon>
        <taxon>Tracheophyta</taxon>
        <taxon>Spermatophyta</taxon>
        <taxon>Magnoliopsida</taxon>
        <taxon>Liliopsida</taxon>
        <taxon>Poales</taxon>
        <taxon>Poaceae</taxon>
        <taxon>PACMAD clade</taxon>
        <taxon>Arundinoideae</taxon>
        <taxon>Arundineae</taxon>
        <taxon>Arundo</taxon>
    </lineage>
</organism>